<protein>
    <submittedName>
        <fullName evidence="1">Uncharacterized protein</fullName>
    </submittedName>
</protein>
<evidence type="ECO:0000313" key="1">
    <source>
        <dbReference type="EMBL" id="KXB01465.1"/>
    </source>
</evidence>
<organism evidence="1 2">
    <name type="scientific">candidate division MSBL1 archaeon SCGC-AAA261F17</name>
    <dbReference type="NCBI Taxonomy" id="1698274"/>
    <lineage>
        <taxon>Archaea</taxon>
        <taxon>Methanobacteriati</taxon>
        <taxon>Methanobacteriota</taxon>
        <taxon>candidate division MSBL1</taxon>
    </lineage>
</organism>
<proteinExistence type="predicted"/>
<keyword evidence="2" id="KW-1185">Reference proteome</keyword>
<dbReference type="AlphaFoldDB" id="A0A133V4U6"/>
<dbReference type="EMBL" id="LHXY01000037">
    <property type="protein sequence ID" value="KXB01465.1"/>
    <property type="molecule type" value="Genomic_DNA"/>
</dbReference>
<accession>A0A133V4U6</accession>
<dbReference type="Proteomes" id="UP000070035">
    <property type="component" value="Unassembled WGS sequence"/>
</dbReference>
<name>A0A133V4U6_9EURY</name>
<reference evidence="1 2" key="1">
    <citation type="journal article" date="2016" name="Sci. Rep.">
        <title>Metabolic traits of an uncultured archaeal lineage -MSBL1- from brine pools of the Red Sea.</title>
        <authorList>
            <person name="Mwirichia R."/>
            <person name="Alam I."/>
            <person name="Rashid M."/>
            <person name="Vinu M."/>
            <person name="Ba-Alawi W."/>
            <person name="Anthony Kamau A."/>
            <person name="Kamanda Ngugi D."/>
            <person name="Goker M."/>
            <person name="Klenk H.P."/>
            <person name="Bajic V."/>
            <person name="Stingl U."/>
        </authorList>
    </citation>
    <scope>NUCLEOTIDE SEQUENCE [LARGE SCALE GENOMIC DNA]</scope>
    <source>
        <strain evidence="1">SCGC-AAA261F17</strain>
    </source>
</reference>
<evidence type="ECO:0000313" key="2">
    <source>
        <dbReference type="Proteomes" id="UP000070035"/>
    </source>
</evidence>
<comment type="caution">
    <text evidence="1">The sequence shown here is derived from an EMBL/GenBank/DDBJ whole genome shotgun (WGS) entry which is preliminary data.</text>
</comment>
<gene>
    <name evidence="1" type="ORF">AKJ44_02520</name>
</gene>
<sequence>MLEESPSIKSLEVSREDLQLKFEINAILKAGQHLKQICNQTRLQFTVEKREITEWLLNSIRSNEAKAFIRGWLGKKYDYQDFPVMEGIINYLGGWRETNPDFVREVIDILKNANRYQVGRLAFEAGYNIFDDEGYLKEAEQDPSQAIRKWVAGLE</sequence>